<keyword evidence="2" id="KW-0812">Transmembrane</keyword>
<organism evidence="3 4">
    <name type="scientific">Actinocatenispora rupis</name>
    <dbReference type="NCBI Taxonomy" id="519421"/>
    <lineage>
        <taxon>Bacteria</taxon>
        <taxon>Bacillati</taxon>
        <taxon>Actinomycetota</taxon>
        <taxon>Actinomycetes</taxon>
        <taxon>Micromonosporales</taxon>
        <taxon>Micromonosporaceae</taxon>
        <taxon>Actinocatenispora</taxon>
    </lineage>
</organism>
<keyword evidence="2" id="KW-1133">Transmembrane helix</keyword>
<accession>A0A8J3JDU0</accession>
<keyword evidence="4" id="KW-1185">Reference proteome</keyword>
<evidence type="ECO:0008006" key="5">
    <source>
        <dbReference type="Google" id="ProtNLM"/>
    </source>
</evidence>
<evidence type="ECO:0000256" key="1">
    <source>
        <dbReference type="SAM" id="MobiDB-lite"/>
    </source>
</evidence>
<feature type="transmembrane region" description="Helical" evidence="2">
    <location>
        <begin position="82"/>
        <end position="100"/>
    </location>
</feature>
<evidence type="ECO:0000256" key="2">
    <source>
        <dbReference type="SAM" id="Phobius"/>
    </source>
</evidence>
<reference evidence="3" key="1">
    <citation type="submission" date="2021-01" db="EMBL/GenBank/DDBJ databases">
        <title>Whole genome shotgun sequence of Actinocatenispora rupis NBRC 107355.</title>
        <authorList>
            <person name="Komaki H."/>
            <person name="Tamura T."/>
        </authorList>
    </citation>
    <scope>NUCLEOTIDE SEQUENCE</scope>
    <source>
        <strain evidence="3">NBRC 107355</strain>
    </source>
</reference>
<dbReference type="RefSeq" id="WP_203662492.1">
    <property type="nucleotide sequence ID" value="NZ_BAAAZM010000017.1"/>
</dbReference>
<sequence>MEPSTRPAECPTRSSAPHGGDAQTRRATRILGLVADIGLPLGGYYLLHLLGLSDWIALLAGTVAAGLRVAVVALVSRRITAFAALTLAVFGVGLALAFVGGDPRFLLWKDSAATATVGVAFLVSLAAGRPLTLSAARTWRPATAATLTRLYHGDPAARRVFRGSAYGWGVGLLADSALRAAVVYLLPVDVAVGLTAVLPVVTMVGLGGWNIAYVTRAVRRAPRLAPLIVGRPRHVRSAPAAPTS</sequence>
<gene>
    <name evidence="3" type="ORF">Aru02nite_55410</name>
</gene>
<comment type="caution">
    <text evidence="3">The sequence shown here is derived from an EMBL/GenBank/DDBJ whole genome shotgun (WGS) entry which is preliminary data.</text>
</comment>
<proteinExistence type="predicted"/>
<name>A0A8J3JDU0_9ACTN</name>
<dbReference type="AlphaFoldDB" id="A0A8J3JDU0"/>
<keyword evidence="2" id="KW-0472">Membrane</keyword>
<protein>
    <recommendedName>
        <fullName evidence="5">Intracellular septation protein A</fullName>
    </recommendedName>
</protein>
<feature type="transmembrane region" description="Helical" evidence="2">
    <location>
        <begin position="55"/>
        <end position="75"/>
    </location>
</feature>
<feature type="transmembrane region" description="Helical" evidence="2">
    <location>
        <begin position="112"/>
        <end position="131"/>
    </location>
</feature>
<feature type="transmembrane region" description="Helical" evidence="2">
    <location>
        <begin position="165"/>
        <end position="186"/>
    </location>
</feature>
<feature type="region of interest" description="Disordered" evidence="1">
    <location>
        <begin position="1"/>
        <end position="23"/>
    </location>
</feature>
<dbReference type="NCBIfam" id="NF041646">
    <property type="entry name" value="VC0807_fam"/>
    <property type="match status" value="1"/>
</dbReference>
<dbReference type="Proteomes" id="UP000612808">
    <property type="component" value="Unassembled WGS sequence"/>
</dbReference>
<feature type="transmembrane region" description="Helical" evidence="2">
    <location>
        <begin position="30"/>
        <end position="49"/>
    </location>
</feature>
<feature type="transmembrane region" description="Helical" evidence="2">
    <location>
        <begin position="192"/>
        <end position="214"/>
    </location>
</feature>
<evidence type="ECO:0000313" key="4">
    <source>
        <dbReference type="Proteomes" id="UP000612808"/>
    </source>
</evidence>
<dbReference type="EMBL" id="BOMB01000032">
    <property type="protein sequence ID" value="GID14652.1"/>
    <property type="molecule type" value="Genomic_DNA"/>
</dbReference>
<evidence type="ECO:0000313" key="3">
    <source>
        <dbReference type="EMBL" id="GID14652.1"/>
    </source>
</evidence>